<gene>
    <name evidence="2" type="ORF">H6G59_08345</name>
</gene>
<dbReference type="InterPro" id="IPR052906">
    <property type="entry name" value="Type_IV_Methyl-Rstrct_Enzyme"/>
</dbReference>
<sequence length="324" mass="36778">MKKEHKDELLEKIDYLASADPTLSPFAAEDVFINILKPLLIEDGYEVSETAKVSDGGLDFIATRPSTETLASQKLGIEFKYYRSGQAVGTQQVRALVGAAIFNQIDRAILLVNTQFTKAAREILRYELPLQIELIDLDALRAWISRLEFDNEELISEVKQILKVCSQQFALLIAKNPNILEELEWRDIERTIAEIFDGLGFDVTLTPSSKDGGKDVILKCLVQGCCQNYIVEIKHWRSRSRVGGGDLRDFLNVIIRESRDGGLFLSTYGFCDNAFEQLTEIERQRLRFGEQEKIVALSRTYIKAKSGIWSPPEQLTEVLFEDTF</sequence>
<name>A0ABR8FD78_9NOST</name>
<dbReference type="PANTHER" id="PTHR30015">
    <property type="entry name" value="MRR RESTRICTION SYSTEM PROTEIN"/>
    <property type="match status" value="1"/>
</dbReference>
<dbReference type="EMBL" id="JACJST010000006">
    <property type="protein sequence ID" value="MBD2567918.1"/>
    <property type="molecule type" value="Genomic_DNA"/>
</dbReference>
<evidence type="ECO:0000313" key="3">
    <source>
        <dbReference type="Proteomes" id="UP000640531"/>
    </source>
</evidence>
<proteinExistence type="predicted"/>
<dbReference type="Proteomes" id="UP000640531">
    <property type="component" value="Unassembled WGS sequence"/>
</dbReference>
<dbReference type="PANTHER" id="PTHR30015:SF7">
    <property type="entry name" value="TYPE IV METHYL-DIRECTED RESTRICTION ENZYME ECOKMRR"/>
    <property type="match status" value="1"/>
</dbReference>
<keyword evidence="3" id="KW-1185">Reference proteome</keyword>
<evidence type="ECO:0000259" key="1">
    <source>
        <dbReference type="Pfam" id="PF04471"/>
    </source>
</evidence>
<organism evidence="2 3">
    <name type="scientific">Anabaena lutea FACHB-196</name>
    <dbReference type="NCBI Taxonomy" id="2692881"/>
    <lineage>
        <taxon>Bacteria</taxon>
        <taxon>Bacillati</taxon>
        <taxon>Cyanobacteriota</taxon>
        <taxon>Cyanophyceae</taxon>
        <taxon>Nostocales</taxon>
        <taxon>Nostocaceae</taxon>
        <taxon>Anabaena</taxon>
    </lineage>
</organism>
<accession>A0ABR8FD78</accession>
<dbReference type="RefSeq" id="WP_190713333.1">
    <property type="nucleotide sequence ID" value="NZ_JACJST010000006.1"/>
</dbReference>
<keyword evidence="2" id="KW-0255">Endonuclease</keyword>
<dbReference type="GO" id="GO:0004519">
    <property type="term" value="F:endonuclease activity"/>
    <property type="evidence" value="ECO:0007669"/>
    <property type="project" value="UniProtKB-KW"/>
</dbReference>
<comment type="caution">
    <text evidence="2">The sequence shown here is derived from an EMBL/GenBank/DDBJ whole genome shotgun (WGS) entry which is preliminary data.</text>
</comment>
<dbReference type="SUPFAM" id="SSF52980">
    <property type="entry name" value="Restriction endonuclease-like"/>
    <property type="match status" value="2"/>
</dbReference>
<dbReference type="InterPro" id="IPR011335">
    <property type="entry name" value="Restrct_endonuc-II-like"/>
</dbReference>
<dbReference type="Pfam" id="PF04471">
    <property type="entry name" value="Mrr_cat"/>
    <property type="match status" value="2"/>
</dbReference>
<dbReference type="Gene3D" id="3.40.1350.10">
    <property type="match status" value="2"/>
</dbReference>
<protein>
    <submittedName>
        <fullName evidence="2">Restriction endonuclease</fullName>
    </submittedName>
</protein>
<feature type="domain" description="Restriction endonuclease type IV Mrr" evidence="1">
    <location>
        <begin position="32"/>
        <end position="144"/>
    </location>
</feature>
<reference evidence="2 3" key="1">
    <citation type="journal article" date="2020" name="ISME J.">
        <title>Comparative genomics reveals insights into cyanobacterial evolution and habitat adaptation.</title>
        <authorList>
            <person name="Chen M.Y."/>
            <person name="Teng W.K."/>
            <person name="Zhao L."/>
            <person name="Hu C.X."/>
            <person name="Zhou Y.K."/>
            <person name="Han B.P."/>
            <person name="Song L.R."/>
            <person name="Shu W.S."/>
        </authorList>
    </citation>
    <scope>NUCLEOTIDE SEQUENCE [LARGE SCALE GENOMIC DNA]</scope>
    <source>
        <strain evidence="2 3">FACHB-196</strain>
    </source>
</reference>
<dbReference type="InterPro" id="IPR007560">
    <property type="entry name" value="Restrct_endonuc_IV_Mrr"/>
</dbReference>
<keyword evidence="2" id="KW-0540">Nuclease</keyword>
<dbReference type="InterPro" id="IPR011856">
    <property type="entry name" value="tRNA_endonuc-like_dom_sf"/>
</dbReference>
<feature type="domain" description="Restriction endonuclease type IV Mrr" evidence="1">
    <location>
        <begin position="180"/>
        <end position="283"/>
    </location>
</feature>
<evidence type="ECO:0000313" key="2">
    <source>
        <dbReference type="EMBL" id="MBD2567918.1"/>
    </source>
</evidence>
<keyword evidence="2" id="KW-0378">Hydrolase</keyword>